<organism evidence="3 4">
    <name type="scientific">Zosterops borbonicus</name>
    <dbReference type="NCBI Taxonomy" id="364589"/>
    <lineage>
        <taxon>Eukaryota</taxon>
        <taxon>Metazoa</taxon>
        <taxon>Chordata</taxon>
        <taxon>Craniata</taxon>
        <taxon>Vertebrata</taxon>
        <taxon>Euteleostomi</taxon>
        <taxon>Archelosauria</taxon>
        <taxon>Archosauria</taxon>
        <taxon>Dinosauria</taxon>
        <taxon>Saurischia</taxon>
        <taxon>Theropoda</taxon>
        <taxon>Coelurosauria</taxon>
        <taxon>Aves</taxon>
        <taxon>Neognathae</taxon>
        <taxon>Neoaves</taxon>
        <taxon>Telluraves</taxon>
        <taxon>Australaves</taxon>
        <taxon>Passeriformes</taxon>
        <taxon>Sylvioidea</taxon>
        <taxon>Zosteropidae</taxon>
        <taxon>Zosterops</taxon>
    </lineage>
</organism>
<proteinExistence type="predicted"/>
<accession>A0A8K1D9H0</accession>
<dbReference type="AlphaFoldDB" id="A0A8K1D9H0"/>
<protein>
    <submittedName>
        <fullName evidence="3">Uncharacterized protein</fullName>
    </submittedName>
</protein>
<comment type="caution">
    <text evidence="3">The sequence shown here is derived from an EMBL/GenBank/DDBJ whole genome shotgun (WGS) entry which is preliminary data.</text>
</comment>
<dbReference type="EMBL" id="SWJQ01001985">
    <property type="protein sequence ID" value="TRZ07076.1"/>
    <property type="molecule type" value="Genomic_DNA"/>
</dbReference>
<name>A0A8K1D9H0_9PASS</name>
<keyword evidence="4" id="KW-1185">Reference proteome</keyword>
<keyword evidence="2" id="KW-0812">Transmembrane</keyword>
<evidence type="ECO:0000313" key="4">
    <source>
        <dbReference type="Proteomes" id="UP000796761"/>
    </source>
</evidence>
<feature type="region of interest" description="Disordered" evidence="1">
    <location>
        <begin position="104"/>
        <end position="130"/>
    </location>
</feature>
<gene>
    <name evidence="3" type="ORF">HGM15179_020031</name>
</gene>
<evidence type="ECO:0000256" key="2">
    <source>
        <dbReference type="SAM" id="Phobius"/>
    </source>
</evidence>
<feature type="transmembrane region" description="Helical" evidence="2">
    <location>
        <begin position="56"/>
        <end position="79"/>
    </location>
</feature>
<feature type="transmembrane region" description="Helical" evidence="2">
    <location>
        <begin position="31"/>
        <end position="50"/>
    </location>
</feature>
<keyword evidence="2" id="KW-1133">Transmembrane helix</keyword>
<keyword evidence="2" id="KW-0472">Membrane</keyword>
<reference evidence="3" key="1">
    <citation type="submission" date="2019-04" db="EMBL/GenBank/DDBJ databases">
        <title>Genome assembly of Zosterops borbonicus 15179.</title>
        <authorList>
            <person name="Leroy T."/>
            <person name="Anselmetti Y."/>
            <person name="Tilak M.-K."/>
            <person name="Nabholz B."/>
        </authorList>
    </citation>
    <scope>NUCLEOTIDE SEQUENCE</scope>
    <source>
        <strain evidence="3">HGM_15179</strain>
        <tissue evidence="3">Muscle</tissue>
    </source>
</reference>
<evidence type="ECO:0000256" key="1">
    <source>
        <dbReference type="SAM" id="MobiDB-lite"/>
    </source>
</evidence>
<evidence type="ECO:0000313" key="3">
    <source>
        <dbReference type="EMBL" id="TRZ07076.1"/>
    </source>
</evidence>
<dbReference type="Proteomes" id="UP000796761">
    <property type="component" value="Unassembled WGS sequence"/>
</dbReference>
<sequence length="215" mass="23009">MASLTLGMGVVTLRMEIATLEVDDLIIGMEGLLLGMVGLATGVAGVALGMEDPTLGIAALVLGTADLILGTATLGFSILSKQQRPRQARERPWERRCLGRIHRQPRIPAQPRAPGTSPGIGHSPRSPPAPLPPSTAFPLVFRPCGSFVCSCDFPRPLPLQRKQIRVFENLGLHSIPPASAPFWGFSFSLCLADLKMHFVFSLGEVDEESSGIAAY</sequence>